<accession>A0AA41S818</accession>
<dbReference type="InterPro" id="IPR045005">
    <property type="entry name" value="BPM1-6"/>
</dbReference>
<dbReference type="GO" id="GO:0016567">
    <property type="term" value="P:protein ubiquitination"/>
    <property type="evidence" value="ECO:0007669"/>
    <property type="project" value="InterPro"/>
</dbReference>
<dbReference type="Gene3D" id="2.60.210.10">
    <property type="entry name" value="Apoptosis, Tumor Necrosis Factor Receptor Associated Protein 2, Chain A"/>
    <property type="match status" value="1"/>
</dbReference>
<dbReference type="PANTHER" id="PTHR26379">
    <property type="entry name" value="BTB/POZ AND MATH DOMAIN-CONTAINING PROTEIN 1"/>
    <property type="match status" value="1"/>
</dbReference>
<reference evidence="3" key="1">
    <citation type="submission" date="2022-03" db="EMBL/GenBank/DDBJ databases">
        <title>A functionally conserved STORR gene fusion in Papaver species that diverged 16.8 million years ago.</title>
        <authorList>
            <person name="Catania T."/>
        </authorList>
    </citation>
    <scope>NUCLEOTIDE SEQUENCE</scope>
    <source>
        <strain evidence="3">S-191538</strain>
    </source>
</reference>
<dbReference type="EMBL" id="JAJJMA010100026">
    <property type="protein sequence ID" value="MCL7030326.1"/>
    <property type="molecule type" value="Genomic_DNA"/>
</dbReference>
<dbReference type="CDD" id="cd00121">
    <property type="entry name" value="MATH"/>
    <property type="match status" value="1"/>
</dbReference>
<dbReference type="AlphaFoldDB" id="A0AA41S818"/>
<dbReference type="PANTHER" id="PTHR26379:SF187">
    <property type="entry name" value="OS07G0655300 PROTEIN"/>
    <property type="match status" value="1"/>
</dbReference>
<keyword evidence="4" id="KW-1185">Reference proteome</keyword>
<comment type="caution">
    <text evidence="3">The sequence shown here is derived from an EMBL/GenBank/DDBJ whole genome shotgun (WGS) entry which is preliminary data.</text>
</comment>
<dbReference type="SUPFAM" id="SSF49599">
    <property type="entry name" value="TRAF domain-like"/>
    <property type="match status" value="1"/>
</dbReference>
<evidence type="ECO:0000256" key="1">
    <source>
        <dbReference type="SAM" id="MobiDB-lite"/>
    </source>
</evidence>
<dbReference type="PROSITE" id="PS50144">
    <property type="entry name" value="MATH"/>
    <property type="match status" value="1"/>
</dbReference>
<gene>
    <name evidence="3" type="ORF">MKW94_002213</name>
</gene>
<evidence type="ECO:0000313" key="4">
    <source>
        <dbReference type="Proteomes" id="UP001177140"/>
    </source>
</evidence>
<proteinExistence type="predicted"/>
<name>A0AA41S818_PAPNU</name>
<dbReference type="Pfam" id="PF22486">
    <property type="entry name" value="MATH_2"/>
    <property type="match status" value="1"/>
</dbReference>
<feature type="domain" description="MATH" evidence="2">
    <location>
        <begin position="31"/>
        <end position="128"/>
    </location>
</feature>
<protein>
    <recommendedName>
        <fullName evidence="2">MATH domain-containing protein</fullName>
    </recommendedName>
</protein>
<organism evidence="3 4">
    <name type="scientific">Papaver nudicaule</name>
    <name type="common">Iceland poppy</name>
    <dbReference type="NCBI Taxonomy" id="74823"/>
    <lineage>
        <taxon>Eukaryota</taxon>
        <taxon>Viridiplantae</taxon>
        <taxon>Streptophyta</taxon>
        <taxon>Embryophyta</taxon>
        <taxon>Tracheophyta</taxon>
        <taxon>Spermatophyta</taxon>
        <taxon>Magnoliopsida</taxon>
        <taxon>Ranunculales</taxon>
        <taxon>Papaveraceae</taxon>
        <taxon>Papaveroideae</taxon>
        <taxon>Papaver</taxon>
    </lineage>
</organism>
<evidence type="ECO:0000313" key="3">
    <source>
        <dbReference type="EMBL" id="MCL7030326.1"/>
    </source>
</evidence>
<feature type="region of interest" description="Disordered" evidence="1">
    <location>
        <begin position="1"/>
        <end position="20"/>
    </location>
</feature>
<dbReference type="InterPro" id="IPR008974">
    <property type="entry name" value="TRAF-like"/>
</dbReference>
<dbReference type="Proteomes" id="UP001177140">
    <property type="component" value="Unassembled WGS sequence"/>
</dbReference>
<evidence type="ECO:0000259" key="2">
    <source>
        <dbReference type="PROSITE" id="PS50144"/>
    </source>
</evidence>
<dbReference type="InterPro" id="IPR002083">
    <property type="entry name" value="MATH/TRAF_dom"/>
</dbReference>
<feature type="compositionally biased region" description="Basic and acidic residues" evidence="1">
    <location>
        <begin position="1"/>
        <end position="19"/>
    </location>
</feature>
<feature type="non-terminal residue" evidence="3">
    <location>
        <position position="128"/>
    </location>
</feature>
<sequence length="128" mass="14407">MAAKRQRDSESSTNDHREITSSSQLIYETVKGSHEFKIKRYSLAKGTGLGKFKTSGIFKVGGYDWVIRFYPDGAVDQDYISVYIELVSTGEVRASIELKLIDQSEKEKHCAQSQFTHTFTFGTAAAQR</sequence>